<keyword evidence="20" id="KW-1185">Reference proteome</keyword>
<dbReference type="SUPFAM" id="SSF51197">
    <property type="entry name" value="Clavaminate synthase-like"/>
    <property type="match status" value="1"/>
</dbReference>
<evidence type="ECO:0000256" key="15">
    <source>
        <dbReference type="ARBA" id="ARBA00041373"/>
    </source>
</evidence>
<comment type="cofactor">
    <cofactor evidence="1">
        <name>L-ascorbate</name>
        <dbReference type="ChEBI" id="CHEBI:38290"/>
    </cofactor>
</comment>
<accession>A0ABS3FYK9</accession>
<dbReference type="Pfam" id="PF13640">
    <property type="entry name" value="2OG-FeII_Oxy_3"/>
    <property type="match status" value="1"/>
</dbReference>
<dbReference type="InterPro" id="IPR036249">
    <property type="entry name" value="Thioredoxin-like_sf"/>
</dbReference>
<evidence type="ECO:0000313" key="20">
    <source>
        <dbReference type="Proteomes" id="UP000664844"/>
    </source>
</evidence>
<keyword evidence="12" id="KW-0676">Redox-active center</keyword>
<feature type="domain" description="Fe2OG dioxygenase" evidence="18">
    <location>
        <begin position="257"/>
        <end position="351"/>
    </location>
</feature>
<dbReference type="Pfam" id="PF00578">
    <property type="entry name" value="AhpC-TSA"/>
    <property type="match status" value="1"/>
</dbReference>
<protein>
    <recommendedName>
        <fullName evidence="3">thioredoxin-dependent peroxiredoxin</fullName>
        <ecNumber evidence="3">1.11.1.24</ecNumber>
    </recommendedName>
    <alternativeName>
        <fullName evidence="15">Bacterioferritin comigratory protein</fullName>
    </alternativeName>
    <alternativeName>
        <fullName evidence="13">Thioredoxin peroxidase</fullName>
    </alternativeName>
</protein>
<proteinExistence type="inferred from homology"/>
<keyword evidence="10" id="KW-0408">Iron</keyword>
<dbReference type="RefSeq" id="WP_207090617.1">
    <property type="nucleotide sequence ID" value="NZ_JAFLQW010000655.1"/>
</dbReference>
<gene>
    <name evidence="19" type="ORF">J0895_24585</name>
</gene>
<evidence type="ECO:0000256" key="14">
    <source>
        <dbReference type="ARBA" id="ARBA00038489"/>
    </source>
</evidence>
<evidence type="ECO:0000259" key="18">
    <source>
        <dbReference type="PROSITE" id="PS51471"/>
    </source>
</evidence>
<evidence type="ECO:0000259" key="17">
    <source>
        <dbReference type="PROSITE" id="PS51352"/>
    </source>
</evidence>
<evidence type="ECO:0000256" key="1">
    <source>
        <dbReference type="ARBA" id="ARBA00001961"/>
    </source>
</evidence>
<organism evidence="19 20">
    <name type="scientific">Phormidium pseudopriestleyi FRX01</name>
    <dbReference type="NCBI Taxonomy" id="1759528"/>
    <lineage>
        <taxon>Bacteria</taxon>
        <taxon>Bacillati</taxon>
        <taxon>Cyanobacteriota</taxon>
        <taxon>Cyanophyceae</taxon>
        <taxon>Oscillatoriophycideae</taxon>
        <taxon>Oscillatoriales</taxon>
        <taxon>Oscillatoriaceae</taxon>
        <taxon>Phormidium</taxon>
    </lineage>
</organism>
<dbReference type="Proteomes" id="UP000664844">
    <property type="component" value="Unassembled WGS sequence"/>
</dbReference>
<dbReference type="EMBL" id="JAFLQW010000655">
    <property type="protein sequence ID" value="MBO0352201.1"/>
    <property type="molecule type" value="Genomic_DNA"/>
</dbReference>
<dbReference type="SUPFAM" id="SSF52833">
    <property type="entry name" value="Thioredoxin-like"/>
    <property type="match status" value="1"/>
</dbReference>
<keyword evidence="6" id="KW-0049">Antioxidant</keyword>
<dbReference type="InterPro" id="IPR000866">
    <property type="entry name" value="AhpC/TSA"/>
</dbReference>
<evidence type="ECO:0000256" key="2">
    <source>
        <dbReference type="ARBA" id="ARBA00003330"/>
    </source>
</evidence>
<evidence type="ECO:0000256" key="5">
    <source>
        <dbReference type="ARBA" id="ARBA00022723"/>
    </source>
</evidence>
<dbReference type="InterPro" id="IPR006620">
    <property type="entry name" value="Pro_4_hyd_alph"/>
</dbReference>
<evidence type="ECO:0000256" key="4">
    <source>
        <dbReference type="ARBA" id="ARBA00022559"/>
    </source>
</evidence>
<evidence type="ECO:0000256" key="8">
    <source>
        <dbReference type="ARBA" id="ARBA00022964"/>
    </source>
</evidence>
<dbReference type="InterPro" id="IPR050924">
    <property type="entry name" value="Peroxiredoxin_BCP/PrxQ"/>
</dbReference>
<dbReference type="SMART" id="SM00702">
    <property type="entry name" value="P4Hc"/>
    <property type="match status" value="1"/>
</dbReference>
<dbReference type="PROSITE" id="PS51352">
    <property type="entry name" value="THIOREDOXIN_2"/>
    <property type="match status" value="1"/>
</dbReference>
<keyword evidence="5" id="KW-0479">Metal-binding</keyword>
<evidence type="ECO:0000256" key="7">
    <source>
        <dbReference type="ARBA" id="ARBA00022896"/>
    </source>
</evidence>
<dbReference type="CDD" id="cd03017">
    <property type="entry name" value="PRX_BCP"/>
    <property type="match status" value="1"/>
</dbReference>
<sequence length="372" mass="41869">MSIGSVYLSIGDRIPAFNLPSQTGELKEIGDFVGKPMIICFFPSAIRIDCTALLSGLQQMQSQYRQLGIECVAIGPDSVDLHQAIAAQYGLTFPILSDGDRQVSSAYGVTAETSLYGTTSLTSTYTTFVTDRNYRVIKIYRNFDPFTHAQQLLLDVKPLLDLEEPRQILQQAPVLLIPNVLDPELCQQLIELWHTENGESGFMRQVDGKTVALMDNNHKIRRDHFMQPSPLKERIKQLLGRRVTPEIWKAHHFNATRIEDFRIVCYDSSKGGFFRPHRDNTTAGTAHRIFAMTINLNAGEYEGGCLRFPEYAPHLYRPNTGSAVIFSCSLLHEATDVIGGRRFALLSFLYGEEEARRRDAYQQATQQSAVSV</sequence>
<evidence type="ECO:0000256" key="11">
    <source>
        <dbReference type="ARBA" id="ARBA00023157"/>
    </source>
</evidence>
<keyword evidence="9" id="KW-0560">Oxidoreductase</keyword>
<name>A0ABS3FYK9_9CYAN</name>
<comment type="catalytic activity">
    <reaction evidence="16">
        <text>a hydroperoxide + [thioredoxin]-dithiol = an alcohol + [thioredoxin]-disulfide + H2O</text>
        <dbReference type="Rhea" id="RHEA:62620"/>
        <dbReference type="Rhea" id="RHEA-COMP:10698"/>
        <dbReference type="Rhea" id="RHEA-COMP:10700"/>
        <dbReference type="ChEBI" id="CHEBI:15377"/>
        <dbReference type="ChEBI" id="CHEBI:29950"/>
        <dbReference type="ChEBI" id="CHEBI:30879"/>
        <dbReference type="ChEBI" id="CHEBI:35924"/>
        <dbReference type="ChEBI" id="CHEBI:50058"/>
        <dbReference type="EC" id="1.11.1.24"/>
    </reaction>
</comment>
<evidence type="ECO:0000256" key="16">
    <source>
        <dbReference type="ARBA" id="ARBA00049091"/>
    </source>
</evidence>
<keyword evidence="8" id="KW-0223">Dioxygenase</keyword>
<evidence type="ECO:0000256" key="9">
    <source>
        <dbReference type="ARBA" id="ARBA00023002"/>
    </source>
</evidence>
<dbReference type="Gene3D" id="3.40.30.10">
    <property type="entry name" value="Glutaredoxin"/>
    <property type="match status" value="1"/>
</dbReference>
<evidence type="ECO:0000256" key="3">
    <source>
        <dbReference type="ARBA" id="ARBA00013017"/>
    </source>
</evidence>
<dbReference type="InterPro" id="IPR044862">
    <property type="entry name" value="Pro_4_hyd_alph_FE2OG_OXY"/>
</dbReference>
<evidence type="ECO:0000256" key="12">
    <source>
        <dbReference type="ARBA" id="ARBA00023284"/>
    </source>
</evidence>
<keyword evidence="7" id="KW-0847">Vitamin C</keyword>
<dbReference type="PANTHER" id="PTHR42801:SF4">
    <property type="entry name" value="AHPC_TSA FAMILY PROTEIN"/>
    <property type="match status" value="1"/>
</dbReference>
<comment type="caution">
    <text evidence="19">The sequence shown here is derived from an EMBL/GenBank/DDBJ whole genome shotgun (WGS) entry which is preliminary data.</text>
</comment>
<dbReference type="InterPro" id="IPR013766">
    <property type="entry name" value="Thioredoxin_domain"/>
</dbReference>
<feature type="domain" description="Thioredoxin" evidence="17">
    <location>
        <begin position="8"/>
        <end position="161"/>
    </location>
</feature>
<dbReference type="Gene3D" id="2.60.120.620">
    <property type="entry name" value="q2cbj1_9rhob like domain"/>
    <property type="match status" value="1"/>
</dbReference>
<dbReference type="EC" id="1.11.1.24" evidence="3"/>
<evidence type="ECO:0000256" key="6">
    <source>
        <dbReference type="ARBA" id="ARBA00022862"/>
    </source>
</evidence>
<keyword evidence="11" id="KW-1015">Disulfide bond</keyword>
<reference evidence="19 20" key="1">
    <citation type="submission" date="2021-03" db="EMBL/GenBank/DDBJ databases">
        <title>Metabolic Capacity of the Antarctic Cyanobacterium Phormidium pseudopriestleyi that Sustains Oxygenic Photosynthesis in the Presence of Hydrogen Sulfide.</title>
        <authorList>
            <person name="Lumian J.E."/>
            <person name="Jungblut A.D."/>
            <person name="Dillon M.L."/>
            <person name="Hawes I."/>
            <person name="Doran P.T."/>
            <person name="Mackey T.J."/>
            <person name="Dick G.J."/>
            <person name="Grettenberger C.L."/>
            <person name="Sumner D.Y."/>
        </authorList>
    </citation>
    <scope>NUCLEOTIDE SEQUENCE [LARGE SCALE GENOMIC DNA]</scope>
    <source>
        <strain evidence="19 20">FRX01</strain>
    </source>
</reference>
<evidence type="ECO:0000256" key="13">
    <source>
        <dbReference type="ARBA" id="ARBA00032824"/>
    </source>
</evidence>
<dbReference type="InterPro" id="IPR005123">
    <property type="entry name" value="Oxoglu/Fe-dep_dioxygenase_dom"/>
</dbReference>
<dbReference type="PROSITE" id="PS51471">
    <property type="entry name" value="FE2OG_OXY"/>
    <property type="match status" value="1"/>
</dbReference>
<dbReference type="PANTHER" id="PTHR42801">
    <property type="entry name" value="THIOREDOXIN-DEPENDENT PEROXIDE REDUCTASE"/>
    <property type="match status" value="1"/>
</dbReference>
<keyword evidence="4" id="KW-0575">Peroxidase</keyword>
<comment type="similarity">
    <text evidence="14">Belongs to the peroxiredoxin family. BCP/PrxQ subfamily.</text>
</comment>
<evidence type="ECO:0000256" key="10">
    <source>
        <dbReference type="ARBA" id="ARBA00023004"/>
    </source>
</evidence>
<comment type="function">
    <text evidence="2">Thiol-specific peroxidase that catalyzes the reduction of hydrogen peroxide and organic hydroperoxides to water and alcohols, respectively. Plays a role in cell protection against oxidative stress by detoxifying peroxides and as sensor of hydrogen peroxide-mediated signaling events.</text>
</comment>
<evidence type="ECO:0000313" key="19">
    <source>
        <dbReference type="EMBL" id="MBO0352201.1"/>
    </source>
</evidence>